<keyword evidence="3" id="KW-0645">Protease</keyword>
<dbReference type="Proteomes" id="UP001162156">
    <property type="component" value="Unassembled WGS sequence"/>
</dbReference>
<dbReference type="InterPro" id="IPR033121">
    <property type="entry name" value="PEPTIDASE_A1"/>
</dbReference>
<dbReference type="PANTHER" id="PTHR47966">
    <property type="entry name" value="BETA-SITE APP-CLEAVING ENZYME, ISOFORM A-RELATED"/>
    <property type="match status" value="1"/>
</dbReference>
<dbReference type="InterPro" id="IPR001461">
    <property type="entry name" value="Aspartic_peptidase_A1"/>
</dbReference>
<dbReference type="EMBL" id="JANEYF010003497">
    <property type="protein sequence ID" value="KAJ8935912.1"/>
    <property type="molecule type" value="Genomic_DNA"/>
</dbReference>
<feature type="non-terminal residue" evidence="5">
    <location>
        <position position="1"/>
    </location>
</feature>
<dbReference type="FunFam" id="2.40.70.10:FF:000008">
    <property type="entry name" value="Cathepsin D"/>
    <property type="match status" value="1"/>
</dbReference>
<dbReference type="SUPFAM" id="SSF50630">
    <property type="entry name" value="Acid proteases"/>
    <property type="match status" value="1"/>
</dbReference>
<comment type="similarity">
    <text evidence="1 3">Belongs to the peptidase A1 family.</text>
</comment>
<dbReference type="InterPro" id="IPR001969">
    <property type="entry name" value="Aspartic_peptidase_AS"/>
</dbReference>
<evidence type="ECO:0000256" key="2">
    <source>
        <dbReference type="PIRSR" id="PIRSR601461-2"/>
    </source>
</evidence>
<keyword evidence="6" id="KW-1185">Reference proteome</keyword>
<name>A0AAV8XBB2_9CUCU</name>
<keyword evidence="3" id="KW-0064">Aspartyl protease</keyword>
<evidence type="ECO:0000256" key="1">
    <source>
        <dbReference type="ARBA" id="ARBA00007447"/>
    </source>
</evidence>
<accession>A0AAV8XBB2</accession>
<proteinExistence type="inferred from homology"/>
<dbReference type="PROSITE" id="PS00141">
    <property type="entry name" value="ASP_PROTEASE"/>
    <property type="match status" value="1"/>
</dbReference>
<dbReference type="Gene3D" id="2.40.70.10">
    <property type="entry name" value="Acid Proteases"/>
    <property type="match status" value="2"/>
</dbReference>
<dbReference type="InterPro" id="IPR021109">
    <property type="entry name" value="Peptidase_aspartic_dom_sf"/>
</dbReference>
<evidence type="ECO:0000256" key="3">
    <source>
        <dbReference type="RuleBase" id="RU000454"/>
    </source>
</evidence>
<dbReference type="GO" id="GO:0004190">
    <property type="term" value="F:aspartic-type endopeptidase activity"/>
    <property type="evidence" value="ECO:0007669"/>
    <property type="project" value="UniProtKB-KW"/>
</dbReference>
<evidence type="ECO:0000313" key="5">
    <source>
        <dbReference type="EMBL" id="KAJ8935912.1"/>
    </source>
</evidence>
<dbReference type="PANTHER" id="PTHR47966:SF51">
    <property type="entry name" value="BETA-SITE APP-CLEAVING ENZYME, ISOFORM A-RELATED"/>
    <property type="match status" value="1"/>
</dbReference>
<gene>
    <name evidence="5" type="ORF">NQ314_012579</name>
</gene>
<keyword evidence="3" id="KW-0378">Hydrolase</keyword>
<keyword evidence="2" id="KW-1015">Disulfide bond</keyword>
<comment type="caution">
    <text evidence="5">The sequence shown here is derived from an EMBL/GenBank/DDBJ whole genome shotgun (WGS) entry which is preliminary data.</text>
</comment>
<sequence>PNIMDQFLLEIPRKSLKLSLTLDHPIFGFLLKSAISPILLAKNGTDFAIKYGTGSLSGFLSTDALGVGSLTVKDQTFAEAMSEPGLAFVAAKFDGILGMGYSKIAVDDVVPVFYNMVNQGLVSQPIFSFYLNRDPDSAEGGELILGGSDPARYTGNFTYLSVDRQAYWQFKMDEVQIGSNSFCKDGCEAIADTGTSLIAGPVNEIAAINKVKSCFIKIDLHSWVYIIK</sequence>
<dbReference type="FunFam" id="2.40.70.10:FF:000083">
    <property type="entry name" value="lysosomal aspartic protease"/>
    <property type="match status" value="1"/>
</dbReference>
<evidence type="ECO:0000259" key="4">
    <source>
        <dbReference type="PROSITE" id="PS51767"/>
    </source>
</evidence>
<dbReference type="AlphaFoldDB" id="A0AAV8XBB2"/>
<organism evidence="5 6">
    <name type="scientific">Rhamnusium bicolor</name>
    <dbReference type="NCBI Taxonomy" id="1586634"/>
    <lineage>
        <taxon>Eukaryota</taxon>
        <taxon>Metazoa</taxon>
        <taxon>Ecdysozoa</taxon>
        <taxon>Arthropoda</taxon>
        <taxon>Hexapoda</taxon>
        <taxon>Insecta</taxon>
        <taxon>Pterygota</taxon>
        <taxon>Neoptera</taxon>
        <taxon>Endopterygota</taxon>
        <taxon>Coleoptera</taxon>
        <taxon>Polyphaga</taxon>
        <taxon>Cucujiformia</taxon>
        <taxon>Chrysomeloidea</taxon>
        <taxon>Cerambycidae</taxon>
        <taxon>Lepturinae</taxon>
        <taxon>Rhagiini</taxon>
        <taxon>Rhamnusium</taxon>
    </lineage>
</organism>
<dbReference type="PRINTS" id="PR00792">
    <property type="entry name" value="PEPSIN"/>
</dbReference>
<protein>
    <recommendedName>
        <fullName evidence="4">Peptidase A1 domain-containing protein</fullName>
    </recommendedName>
</protein>
<dbReference type="GO" id="GO:0006508">
    <property type="term" value="P:proteolysis"/>
    <property type="evidence" value="ECO:0007669"/>
    <property type="project" value="UniProtKB-KW"/>
</dbReference>
<reference evidence="5" key="1">
    <citation type="journal article" date="2023" name="Insect Mol. Biol.">
        <title>Genome sequencing provides insights into the evolution of gene families encoding plant cell wall-degrading enzymes in longhorned beetles.</title>
        <authorList>
            <person name="Shin N.R."/>
            <person name="Okamura Y."/>
            <person name="Kirsch R."/>
            <person name="Pauchet Y."/>
        </authorList>
    </citation>
    <scope>NUCLEOTIDE SEQUENCE</scope>
    <source>
        <strain evidence="5">RBIC_L_NR</strain>
    </source>
</reference>
<dbReference type="Pfam" id="PF00026">
    <property type="entry name" value="Asp"/>
    <property type="match status" value="1"/>
</dbReference>
<dbReference type="PROSITE" id="PS51767">
    <property type="entry name" value="PEPTIDASE_A1"/>
    <property type="match status" value="1"/>
</dbReference>
<feature type="domain" description="Peptidase A1" evidence="4">
    <location>
        <begin position="1"/>
        <end position="228"/>
    </location>
</feature>
<feature type="disulfide bond" evidence="2">
    <location>
        <begin position="183"/>
        <end position="187"/>
    </location>
</feature>
<evidence type="ECO:0000313" key="6">
    <source>
        <dbReference type="Proteomes" id="UP001162156"/>
    </source>
</evidence>
<dbReference type="GO" id="GO:0005764">
    <property type="term" value="C:lysosome"/>
    <property type="evidence" value="ECO:0007669"/>
    <property type="project" value="TreeGrafter"/>
</dbReference>